<keyword evidence="3" id="KW-1185">Reference proteome</keyword>
<sequence>MRKLLPGACQYRRALLYKFMLTTQYVRTTTVDIIVSRSSAPSDDSTPPGRTDHDRTAARCGRDVDDEHPNCAVLTSFTSTIIVHSKRFYCIAS</sequence>
<gene>
    <name evidence="2" type="ORF">EVAR_39735_1</name>
</gene>
<name>A0A4C1X6L4_EUMVA</name>
<evidence type="ECO:0000313" key="2">
    <source>
        <dbReference type="EMBL" id="GBP58019.1"/>
    </source>
</evidence>
<evidence type="ECO:0000256" key="1">
    <source>
        <dbReference type="SAM" id="MobiDB-lite"/>
    </source>
</evidence>
<feature type="region of interest" description="Disordered" evidence="1">
    <location>
        <begin position="36"/>
        <end position="61"/>
    </location>
</feature>
<dbReference type="EMBL" id="BGZK01000726">
    <property type="protein sequence ID" value="GBP58019.1"/>
    <property type="molecule type" value="Genomic_DNA"/>
</dbReference>
<comment type="caution">
    <text evidence="2">The sequence shown here is derived from an EMBL/GenBank/DDBJ whole genome shotgun (WGS) entry which is preliminary data.</text>
</comment>
<reference evidence="2 3" key="1">
    <citation type="journal article" date="2019" name="Commun. Biol.">
        <title>The bagworm genome reveals a unique fibroin gene that provides high tensile strength.</title>
        <authorList>
            <person name="Kono N."/>
            <person name="Nakamura H."/>
            <person name="Ohtoshi R."/>
            <person name="Tomita M."/>
            <person name="Numata K."/>
            <person name="Arakawa K."/>
        </authorList>
    </citation>
    <scope>NUCLEOTIDE SEQUENCE [LARGE SCALE GENOMIC DNA]</scope>
</reference>
<feature type="compositionally biased region" description="Polar residues" evidence="1">
    <location>
        <begin position="36"/>
        <end position="45"/>
    </location>
</feature>
<feature type="compositionally biased region" description="Basic and acidic residues" evidence="1">
    <location>
        <begin position="50"/>
        <end position="61"/>
    </location>
</feature>
<organism evidence="2 3">
    <name type="scientific">Eumeta variegata</name>
    <name type="common">Bagworm moth</name>
    <name type="synonym">Eumeta japonica</name>
    <dbReference type="NCBI Taxonomy" id="151549"/>
    <lineage>
        <taxon>Eukaryota</taxon>
        <taxon>Metazoa</taxon>
        <taxon>Ecdysozoa</taxon>
        <taxon>Arthropoda</taxon>
        <taxon>Hexapoda</taxon>
        <taxon>Insecta</taxon>
        <taxon>Pterygota</taxon>
        <taxon>Neoptera</taxon>
        <taxon>Endopterygota</taxon>
        <taxon>Lepidoptera</taxon>
        <taxon>Glossata</taxon>
        <taxon>Ditrysia</taxon>
        <taxon>Tineoidea</taxon>
        <taxon>Psychidae</taxon>
        <taxon>Oiketicinae</taxon>
        <taxon>Eumeta</taxon>
    </lineage>
</organism>
<dbReference type="AlphaFoldDB" id="A0A4C1X6L4"/>
<dbReference type="Proteomes" id="UP000299102">
    <property type="component" value="Unassembled WGS sequence"/>
</dbReference>
<protein>
    <submittedName>
        <fullName evidence="2">Uncharacterized protein</fullName>
    </submittedName>
</protein>
<accession>A0A4C1X6L4</accession>
<proteinExistence type="predicted"/>
<evidence type="ECO:0000313" key="3">
    <source>
        <dbReference type="Proteomes" id="UP000299102"/>
    </source>
</evidence>